<evidence type="ECO:0000259" key="1">
    <source>
        <dbReference type="PROSITE" id="PS50041"/>
    </source>
</evidence>
<organism evidence="2 3">
    <name type="scientific">Biomphalaria glabrata</name>
    <name type="common">Bloodfluke planorb</name>
    <name type="synonym">Freshwater snail</name>
    <dbReference type="NCBI Taxonomy" id="6526"/>
    <lineage>
        <taxon>Eukaryota</taxon>
        <taxon>Metazoa</taxon>
        <taxon>Spiralia</taxon>
        <taxon>Lophotrochozoa</taxon>
        <taxon>Mollusca</taxon>
        <taxon>Gastropoda</taxon>
        <taxon>Heterobranchia</taxon>
        <taxon>Euthyneura</taxon>
        <taxon>Panpulmonata</taxon>
        <taxon>Hygrophila</taxon>
        <taxon>Lymnaeoidea</taxon>
        <taxon>Planorbidae</taxon>
        <taxon>Biomphalaria</taxon>
    </lineage>
</organism>
<dbReference type="InterPro" id="IPR050111">
    <property type="entry name" value="C-type_lectin/snaclec_domain"/>
</dbReference>
<dbReference type="EnsemblMetazoa" id="BGLB020612-RA">
    <property type="protein sequence ID" value="BGLB020612-PA"/>
    <property type="gene ID" value="BGLB020612"/>
</dbReference>
<dbReference type="PANTHER" id="PTHR22803">
    <property type="entry name" value="MANNOSE, PHOSPHOLIPASE, LECTIN RECEPTOR RELATED"/>
    <property type="match status" value="1"/>
</dbReference>
<name>A0A2C9KK82_BIOGL</name>
<dbReference type="KEGG" id="bgt:106072897"/>
<accession>A0A2C9KK82</accession>
<dbReference type="PROSITE" id="PS50041">
    <property type="entry name" value="C_TYPE_LECTIN_2"/>
    <property type="match status" value="1"/>
</dbReference>
<dbReference type="AlphaFoldDB" id="A0A2C9KK82"/>
<feature type="domain" description="C-type lectin" evidence="1">
    <location>
        <begin position="1"/>
        <end position="73"/>
    </location>
</feature>
<dbReference type="Gene3D" id="3.10.100.10">
    <property type="entry name" value="Mannose-Binding Protein A, subunit A"/>
    <property type="match status" value="1"/>
</dbReference>
<reference evidence="2" key="1">
    <citation type="submission" date="2020-05" db="UniProtKB">
        <authorList>
            <consortium name="EnsemblMetazoa"/>
        </authorList>
    </citation>
    <scope>IDENTIFICATION</scope>
    <source>
        <strain evidence="2">BB02</strain>
    </source>
</reference>
<dbReference type="Proteomes" id="UP000076420">
    <property type="component" value="Unassembled WGS sequence"/>
</dbReference>
<dbReference type="Pfam" id="PF17517">
    <property type="entry name" value="IgGFc_binding"/>
    <property type="match status" value="1"/>
</dbReference>
<gene>
    <name evidence="2" type="primary">106072897</name>
</gene>
<evidence type="ECO:0000313" key="3">
    <source>
        <dbReference type="Proteomes" id="UP000076420"/>
    </source>
</evidence>
<dbReference type="CDD" id="cd00037">
    <property type="entry name" value="CLECT"/>
    <property type="match status" value="1"/>
</dbReference>
<sequence>MKSKNIERVWIGASDIEIEDNFVWSSDNSSFLKASWSHRQPDNNSNEDCVELWTKENYTNDAQCALPLSYMCQIAFDPRLHVVAIPPLSKTKSQQRLLQVTSNSTSVICVMFSVSNSKNCEHTTIDSLFPGKAISFTVDENDCLPSIDVYSFYVEINSSQPVTIVLYIKDQSRIFSTFIYPLKMYSSLSMPTSYHIQLLSSSTKRYILSVTSLSDAKNDITIVMDAQYKDICVFFDDQRLGLGDVDYMSVTLQSLHQTVYMNLRTDSSQIYLMSTKPVLFTSRAIEDEDALLSMDTTPNLMLPLGYIGQEYFILSANISDVHLNSTIKLLIFYDWTQINYTLNTDTYILLKAGEKYEIHVDSPQFFYINGNASFSVYQIISGKDQGSCVTSLLPPSVWRHEYHFAIVPFKYTVYIYVIVNAKFTSGIVTKNTLIKWTCLNITERKRNVKSPI</sequence>
<dbReference type="InterPro" id="IPR001304">
    <property type="entry name" value="C-type_lectin-like"/>
</dbReference>
<dbReference type="SUPFAM" id="SSF56436">
    <property type="entry name" value="C-type lectin-like"/>
    <property type="match status" value="1"/>
</dbReference>
<dbReference type="VEuPathDB" id="VectorBase:BGLB020612"/>
<dbReference type="Pfam" id="PF00059">
    <property type="entry name" value="Lectin_C"/>
    <property type="match status" value="1"/>
</dbReference>
<evidence type="ECO:0000313" key="2">
    <source>
        <dbReference type="EnsemblMetazoa" id="BGLB020612-PA"/>
    </source>
</evidence>
<dbReference type="VEuPathDB" id="VectorBase:BGLAX_046113"/>
<proteinExistence type="predicted"/>
<dbReference type="InterPro" id="IPR016187">
    <property type="entry name" value="CTDL_fold"/>
</dbReference>
<dbReference type="InterPro" id="IPR016186">
    <property type="entry name" value="C-type_lectin-like/link_sf"/>
</dbReference>
<protein>
    <recommendedName>
        <fullName evidence="1">C-type lectin domain-containing protein</fullName>
    </recommendedName>
</protein>
<dbReference type="InterPro" id="IPR035234">
    <property type="entry name" value="IgGFc-bd_N"/>
</dbReference>